<accession>A0ACC3CI77</accession>
<evidence type="ECO:0000313" key="1">
    <source>
        <dbReference type="EMBL" id="KAK1869971.1"/>
    </source>
</evidence>
<keyword evidence="2" id="KW-1185">Reference proteome</keyword>
<evidence type="ECO:0000313" key="2">
    <source>
        <dbReference type="Proteomes" id="UP000798662"/>
    </source>
</evidence>
<dbReference type="EMBL" id="CM020620">
    <property type="protein sequence ID" value="KAK1869971.1"/>
    <property type="molecule type" value="Genomic_DNA"/>
</dbReference>
<proteinExistence type="predicted"/>
<comment type="caution">
    <text evidence="1">The sequence shown here is derived from an EMBL/GenBank/DDBJ whole genome shotgun (WGS) entry which is preliminary data.</text>
</comment>
<sequence length="425" mass="42348">MAAAFLPTATGLFCGSRVTGTVGAPCPSALRPAPPPSLAFFPRRAATANGGVDAAAAAAAAARRAPLRASVAAPPPPAPLLPVPAAATHRATRGLRGVRPIHTALITGASGGIGAETVAALGQLYPDLRCLVVAVRDTEKARARLLGSDGELAANPRLAAATVLVQVELESVASAVAAAEEAVAALDRVAGCGLDLFVANAGVMACPQAVTEDGFEKQMAINHLSHAAMTRTLLPALRAGGTSADGTAAGPGRAVFVSSTAALIASRYTALPLPNVRTAPTAAPFTSYKRWVQYGESKLANAVWAAGLAAREAAAATGVTAVSVHPGVVATELGRYLLPGWLAGRMGTPPAGLAARAVKVAGLKTPPEGAVTSVRAAVAGADALDNGAYYIDGNVKSGMLKMLGDPAAVGAFYDETLAALDAVSA</sequence>
<name>A0ACC3CI77_PYRYE</name>
<organism evidence="1 2">
    <name type="scientific">Pyropia yezoensis</name>
    <name type="common">Susabi-nori</name>
    <name type="synonym">Porphyra yezoensis</name>
    <dbReference type="NCBI Taxonomy" id="2788"/>
    <lineage>
        <taxon>Eukaryota</taxon>
        <taxon>Rhodophyta</taxon>
        <taxon>Bangiophyceae</taxon>
        <taxon>Bangiales</taxon>
        <taxon>Bangiaceae</taxon>
        <taxon>Pyropia</taxon>
    </lineage>
</organism>
<dbReference type="Proteomes" id="UP000798662">
    <property type="component" value="Chromosome 3"/>
</dbReference>
<gene>
    <name evidence="1" type="ORF">I4F81_012436</name>
</gene>
<reference evidence="1" key="1">
    <citation type="submission" date="2019-11" db="EMBL/GenBank/DDBJ databases">
        <title>Nori genome reveals adaptations in red seaweeds to the harsh intertidal environment.</title>
        <authorList>
            <person name="Wang D."/>
            <person name="Mao Y."/>
        </authorList>
    </citation>
    <scope>NUCLEOTIDE SEQUENCE</scope>
    <source>
        <tissue evidence="1">Gametophyte</tissue>
    </source>
</reference>
<protein>
    <submittedName>
        <fullName evidence="1">Uncharacterized protein</fullName>
    </submittedName>
</protein>